<name>A0ABV5DZX4_9ACTN</name>
<dbReference type="SMART" id="SM00332">
    <property type="entry name" value="PP2Cc"/>
    <property type="match status" value="1"/>
</dbReference>
<dbReference type="RefSeq" id="WP_014909576.1">
    <property type="nucleotide sequence ID" value="NZ_JAYMRS010000009.1"/>
</dbReference>
<organism evidence="3 4">
    <name type="scientific">Nocardiopsis alba</name>
    <dbReference type="NCBI Taxonomy" id="53437"/>
    <lineage>
        <taxon>Bacteria</taxon>
        <taxon>Bacillati</taxon>
        <taxon>Actinomycetota</taxon>
        <taxon>Actinomycetes</taxon>
        <taxon>Streptosporangiales</taxon>
        <taxon>Nocardiopsidaceae</taxon>
        <taxon>Nocardiopsis</taxon>
    </lineage>
</organism>
<feature type="compositionally biased region" description="Basic and acidic residues" evidence="1">
    <location>
        <begin position="12"/>
        <end position="23"/>
    </location>
</feature>
<evidence type="ECO:0000259" key="2">
    <source>
        <dbReference type="PROSITE" id="PS51746"/>
    </source>
</evidence>
<comment type="caution">
    <text evidence="3">The sequence shown here is derived from an EMBL/GenBank/DDBJ whole genome shotgun (WGS) entry which is preliminary data.</text>
</comment>
<evidence type="ECO:0000313" key="4">
    <source>
        <dbReference type="Proteomes" id="UP001585053"/>
    </source>
</evidence>
<dbReference type="SUPFAM" id="SSF81606">
    <property type="entry name" value="PP2C-like"/>
    <property type="match status" value="1"/>
</dbReference>
<dbReference type="EMBL" id="JAYMRS010000009">
    <property type="protein sequence ID" value="MFB8770135.1"/>
    <property type="molecule type" value="Genomic_DNA"/>
</dbReference>
<feature type="region of interest" description="Disordered" evidence="1">
    <location>
        <begin position="1"/>
        <end position="23"/>
    </location>
</feature>
<reference evidence="3 4" key="1">
    <citation type="submission" date="2024-01" db="EMBL/GenBank/DDBJ databases">
        <title>Genome mining of biosynthetic gene clusters to explore secondary metabolites of Streptomyces sp.</title>
        <authorList>
            <person name="Baig A."/>
            <person name="Ajitkumar Shintre N."/>
            <person name="Kumar H."/>
            <person name="Anbarasu A."/>
            <person name="Ramaiah S."/>
        </authorList>
    </citation>
    <scope>NUCLEOTIDE SEQUENCE [LARGE SCALE GENOMIC DNA]</scope>
    <source>
        <strain evidence="3 4">A01</strain>
    </source>
</reference>
<protein>
    <submittedName>
        <fullName evidence="3">Phosphatase</fullName>
    </submittedName>
</protein>
<dbReference type="InterPro" id="IPR001932">
    <property type="entry name" value="PPM-type_phosphatase-like_dom"/>
</dbReference>
<dbReference type="PROSITE" id="PS51746">
    <property type="entry name" value="PPM_2"/>
    <property type="match status" value="1"/>
</dbReference>
<evidence type="ECO:0000313" key="3">
    <source>
        <dbReference type="EMBL" id="MFB8770135.1"/>
    </source>
</evidence>
<feature type="domain" description="PPM-type phosphatase" evidence="2">
    <location>
        <begin position="5"/>
        <end position="225"/>
    </location>
</feature>
<gene>
    <name evidence="3" type="ORF">VSQ78_20740</name>
</gene>
<evidence type="ECO:0000256" key="1">
    <source>
        <dbReference type="SAM" id="MobiDB-lite"/>
    </source>
</evidence>
<dbReference type="CDD" id="cd00143">
    <property type="entry name" value="PP2Cc"/>
    <property type="match status" value="1"/>
</dbReference>
<dbReference type="InterPro" id="IPR036457">
    <property type="entry name" value="PPM-type-like_dom_sf"/>
</dbReference>
<keyword evidence="4" id="KW-1185">Reference proteome</keyword>
<dbReference type="Proteomes" id="UP001585053">
    <property type="component" value="Unassembled WGS sequence"/>
</dbReference>
<sequence length="309" mass="33487">MRTPVIAADSDQGPRADQEDAHSHRILTPSEGWCASLADGFGDHPRTAEAAELAARTATEAEGSALDALRAASEAIARVHPGADCAMVHARQGDADDLVDIAWVGDCRVWTWSPCEGLLRHTRDHTQGQRMRDRGISDHLARIRDHALTRSVATVLPDDIGTTTAPAAELVLLTSDGVHDHVDELLLAELVDEHADTPEALTRVLIEAAREGGSHDNATALVVRSPMRVSEHPSRQELILGGLDLVGGFDEEEPALRRLAEDRAVGIACDGFLSRDGVTYWCTKDSDHTDHHVSWHGVTWAESESYHVS</sequence>
<proteinExistence type="predicted"/>
<dbReference type="Gene3D" id="3.60.40.10">
    <property type="entry name" value="PPM-type phosphatase domain"/>
    <property type="match status" value="1"/>
</dbReference>
<accession>A0ABV5DZX4</accession>